<proteinExistence type="predicted"/>
<reference evidence="3" key="1">
    <citation type="submission" date="2017-08" db="EMBL/GenBank/DDBJ databases">
        <authorList>
            <person name="Varghese N."/>
            <person name="Submissions S."/>
        </authorList>
    </citation>
    <scope>NUCLEOTIDE SEQUENCE [LARGE SCALE GENOMIC DNA]</scope>
    <source>
        <strain evidence="3">DSM 23173</strain>
    </source>
</reference>
<feature type="transmembrane region" description="Helical" evidence="1">
    <location>
        <begin position="333"/>
        <end position="355"/>
    </location>
</feature>
<evidence type="ECO:0000313" key="3">
    <source>
        <dbReference type="Proteomes" id="UP000219412"/>
    </source>
</evidence>
<feature type="transmembrane region" description="Helical" evidence="1">
    <location>
        <begin position="384"/>
        <end position="408"/>
    </location>
</feature>
<protein>
    <submittedName>
        <fullName evidence="2">ABC-2 type transport system permease protein</fullName>
    </submittedName>
</protein>
<keyword evidence="3" id="KW-1185">Reference proteome</keyword>
<keyword evidence="1" id="KW-0812">Transmembrane</keyword>
<dbReference type="AlphaFoldDB" id="A0A285UXE3"/>
<dbReference type="PANTHER" id="PTHR37305:SF1">
    <property type="entry name" value="MEMBRANE PROTEIN"/>
    <property type="match status" value="1"/>
</dbReference>
<dbReference type="EMBL" id="OBQF01000007">
    <property type="protein sequence ID" value="SOC44901.1"/>
    <property type="molecule type" value="Genomic_DNA"/>
</dbReference>
<feature type="transmembrane region" description="Helical" evidence="1">
    <location>
        <begin position="118"/>
        <end position="137"/>
    </location>
</feature>
<evidence type="ECO:0000313" key="2">
    <source>
        <dbReference type="EMBL" id="SOC44901.1"/>
    </source>
</evidence>
<evidence type="ECO:0000256" key="1">
    <source>
        <dbReference type="SAM" id="Phobius"/>
    </source>
</evidence>
<feature type="transmembrane region" description="Helical" evidence="1">
    <location>
        <begin position="497"/>
        <end position="518"/>
    </location>
</feature>
<gene>
    <name evidence="2" type="ORF">SAMN05878391_2522</name>
</gene>
<feature type="transmembrane region" description="Helical" evidence="1">
    <location>
        <begin position="287"/>
        <end position="306"/>
    </location>
</feature>
<dbReference type="RefSeq" id="WP_097042689.1">
    <property type="nucleotide sequence ID" value="NZ_OBQF01000007.1"/>
</dbReference>
<feature type="transmembrane region" description="Helical" evidence="1">
    <location>
        <begin position="12"/>
        <end position="33"/>
    </location>
</feature>
<feature type="transmembrane region" description="Helical" evidence="1">
    <location>
        <begin position="185"/>
        <end position="203"/>
    </location>
</feature>
<dbReference type="OrthoDB" id="2014935at2"/>
<feature type="transmembrane region" description="Helical" evidence="1">
    <location>
        <begin position="157"/>
        <end position="178"/>
    </location>
</feature>
<name>A0A285UXE3_9STAP</name>
<sequence>MSHFKLLAKQVRFRVIMWLIILCGMSVGFAPVFDGLYSTEEELRSIEATLDNPAMVALIGPLPDAAYTTAVSFSHQMLLFMALLHGIFGILIANSVGRKAEDDGLTEYLISGGVSKRTLYANQVMLGVLINLIAFVINYAGLSLLGLESFNNEGNLLYSAGLALFGMLFYMLTLFFGAILSSADLTFGISLSILVIMFLYRAVTDVADMAYSVISPYNWLTRMYPYAENDFTWLLPFLLVAVFAAAGWFLFSRRDLGGAYLKGRGDRRTRNIGSYPGLALRNMRTMIISWLAGMFVIGLTYGSIFGDLEEMISGNEMLSAAVEAGAIDDPVMFFVNMILIITTVITAIPAVMIIGRVLREENSARLEVVDSGTLESRFSRTRVLVTHWMISLAVALLGMVLTTLGMHLASMNVDDIGVTLGDYMLASLNYFTAVAAAVGIGVLLLGLSNGLFKVIWLYVGYMFFVAYLGNLVELPEILHMATPFHYLENVPVNEMDWVSAGGVFIAAVLLFAAGLFLYRKRDLG</sequence>
<organism evidence="2 3">
    <name type="scientific">Salinicoccus kekensis</name>
    <dbReference type="NCBI Taxonomy" id="714307"/>
    <lineage>
        <taxon>Bacteria</taxon>
        <taxon>Bacillati</taxon>
        <taxon>Bacillota</taxon>
        <taxon>Bacilli</taxon>
        <taxon>Bacillales</taxon>
        <taxon>Staphylococcaceae</taxon>
        <taxon>Salinicoccus</taxon>
    </lineage>
</organism>
<feature type="transmembrane region" description="Helical" evidence="1">
    <location>
        <begin position="428"/>
        <end position="447"/>
    </location>
</feature>
<dbReference type="PANTHER" id="PTHR37305">
    <property type="entry name" value="INTEGRAL MEMBRANE PROTEIN-RELATED"/>
    <property type="match status" value="1"/>
</dbReference>
<feature type="transmembrane region" description="Helical" evidence="1">
    <location>
        <begin position="231"/>
        <end position="251"/>
    </location>
</feature>
<accession>A0A285UXE3</accession>
<keyword evidence="1" id="KW-0472">Membrane</keyword>
<feature type="transmembrane region" description="Helical" evidence="1">
    <location>
        <begin position="77"/>
        <end position="97"/>
    </location>
</feature>
<feature type="transmembrane region" description="Helical" evidence="1">
    <location>
        <begin position="454"/>
        <end position="472"/>
    </location>
</feature>
<dbReference type="Proteomes" id="UP000219412">
    <property type="component" value="Unassembled WGS sequence"/>
</dbReference>
<keyword evidence="1" id="KW-1133">Transmembrane helix</keyword>